<protein>
    <submittedName>
        <fullName evidence="1">Uncharacterized protein</fullName>
    </submittedName>
</protein>
<dbReference type="AlphaFoldDB" id="A0A5J4UGB8"/>
<evidence type="ECO:0000313" key="1">
    <source>
        <dbReference type="EMBL" id="KAA6369437.1"/>
    </source>
</evidence>
<feature type="non-terminal residue" evidence="1">
    <location>
        <position position="105"/>
    </location>
</feature>
<gene>
    <name evidence="1" type="ORF">EZS28_035036</name>
</gene>
<accession>A0A5J4UGB8</accession>
<proteinExistence type="predicted"/>
<reference evidence="1 2" key="1">
    <citation type="submission" date="2019-03" db="EMBL/GenBank/DDBJ databases">
        <title>Single cell metagenomics reveals metabolic interactions within the superorganism composed of flagellate Streblomastix strix and complex community of Bacteroidetes bacteria on its surface.</title>
        <authorList>
            <person name="Treitli S.C."/>
            <person name="Kolisko M."/>
            <person name="Husnik F."/>
            <person name="Keeling P."/>
            <person name="Hampl V."/>
        </authorList>
    </citation>
    <scope>NUCLEOTIDE SEQUENCE [LARGE SCALE GENOMIC DNA]</scope>
    <source>
        <strain evidence="1">ST1C</strain>
    </source>
</reference>
<organism evidence="1 2">
    <name type="scientific">Streblomastix strix</name>
    <dbReference type="NCBI Taxonomy" id="222440"/>
    <lineage>
        <taxon>Eukaryota</taxon>
        <taxon>Metamonada</taxon>
        <taxon>Preaxostyla</taxon>
        <taxon>Oxymonadida</taxon>
        <taxon>Streblomastigidae</taxon>
        <taxon>Streblomastix</taxon>
    </lineage>
</organism>
<sequence length="105" mass="12184">MHRRILNLQPSHKGIIPPYPEVLNALAKLANYRGYNLDINDEQIALDIRLMSREYLQIQPQFEKLYDEQTEEEGLNEEIEVQLLNLFITRLPYSAVGTGCSHELS</sequence>
<dbReference type="EMBL" id="SNRW01016371">
    <property type="protein sequence ID" value="KAA6369437.1"/>
    <property type="molecule type" value="Genomic_DNA"/>
</dbReference>
<dbReference type="Proteomes" id="UP000324800">
    <property type="component" value="Unassembled WGS sequence"/>
</dbReference>
<comment type="caution">
    <text evidence="1">The sequence shown here is derived from an EMBL/GenBank/DDBJ whole genome shotgun (WGS) entry which is preliminary data.</text>
</comment>
<evidence type="ECO:0000313" key="2">
    <source>
        <dbReference type="Proteomes" id="UP000324800"/>
    </source>
</evidence>
<name>A0A5J4UGB8_9EUKA</name>